<gene>
    <name evidence="9" type="ORF">AAGT95_14310</name>
</gene>
<dbReference type="Gene3D" id="1.10.8.640">
    <property type="entry name" value="Cytochrome C biogenesis protein"/>
    <property type="match status" value="1"/>
</dbReference>
<sequence>MAMMRWLLVFALLLTGSAQAAIEIQSFEDPTLTERYEGLSKQLRCPMCQNESIAASSSPISADMRERVAAMLREGATDAEVEAAMVDRFGDYVRYDPRFEERTWILWGLPLALIVVGGGVVAGFVVRRRRLDADNLSHDERGRLDELIARHDTEDAGRRDDT</sequence>
<feature type="domain" description="CcmH/CycL/Ccl2/NrfF N-terminal" evidence="8">
    <location>
        <begin position="9"/>
        <end position="147"/>
    </location>
</feature>
<evidence type="ECO:0000256" key="6">
    <source>
        <dbReference type="ARBA" id="ARBA00023004"/>
    </source>
</evidence>
<keyword evidence="6 7" id="KW-0408">Iron</keyword>
<dbReference type="RefSeq" id="WP_342594240.1">
    <property type="nucleotide sequence ID" value="NZ_CP151919.1"/>
</dbReference>
<evidence type="ECO:0000259" key="8">
    <source>
        <dbReference type="Pfam" id="PF03918"/>
    </source>
</evidence>
<dbReference type="InterPro" id="IPR051263">
    <property type="entry name" value="C-type_cytochrome_biogenesis"/>
</dbReference>
<keyword evidence="7" id="KW-0472">Membrane</keyword>
<feature type="signal peptide" evidence="7">
    <location>
        <begin position="1"/>
        <end position="20"/>
    </location>
</feature>
<evidence type="ECO:0000256" key="3">
    <source>
        <dbReference type="ARBA" id="ARBA00022723"/>
    </source>
</evidence>
<keyword evidence="10" id="KW-1185">Reference proteome</keyword>
<keyword evidence="3 7" id="KW-0479">Metal-binding</keyword>
<comment type="function">
    <text evidence="7">Possible subunit of a heme lyase.</text>
</comment>
<keyword evidence="5" id="KW-0201">Cytochrome c-type biogenesis</keyword>
<dbReference type="InterPro" id="IPR005616">
    <property type="entry name" value="CcmH/CycL/Ccl2/NrfF_N"/>
</dbReference>
<keyword evidence="7" id="KW-1133">Transmembrane helix</keyword>
<reference evidence="9 10" key="1">
    <citation type="submission" date="2024-04" db="EMBL/GenBank/DDBJ databases">
        <title>Salinicola lusitanus LLJ914,a marine bacterium isolated from the Okinawa Trough.</title>
        <authorList>
            <person name="Li J."/>
        </authorList>
    </citation>
    <scope>NUCLEOTIDE SEQUENCE [LARGE SCALE GENOMIC DNA]</scope>
    <source>
        <strain evidence="9 10">LLJ914</strain>
    </source>
</reference>
<evidence type="ECO:0000256" key="5">
    <source>
        <dbReference type="ARBA" id="ARBA00022748"/>
    </source>
</evidence>
<dbReference type="EMBL" id="CP151919">
    <property type="protein sequence ID" value="XAD53010.1"/>
    <property type="molecule type" value="Genomic_DNA"/>
</dbReference>
<dbReference type="PANTHER" id="PTHR47870:SF1">
    <property type="entry name" value="CYTOCHROME C-TYPE BIOGENESIS PROTEIN CCMH"/>
    <property type="match status" value="1"/>
</dbReference>
<dbReference type="Proteomes" id="UP001453229">
    <property type="component" value="Chromosome"/>
</dbReference>
<comment type="similarity">
    <text evidence="1 7">Belongs to the CcmH/CycL/Ccl2/NrfF family.</text>
</comment>
<organism evidence="9 10">
    <name type="scientific">Salinicola lusitanus</name>
    <dbReference type="NCBI Taxonomy" id="1949085"/>
    <lineage>
        <taxon>Bacteria</taxon>
        <taxon>Pseudomonadati</taxon>
        <taxon>Pseudomonadota</taxon>
        <taxon>Gammaproteobacteria</taxon>
        <taxon>Oceanospirillales</taxon>
        <taxon>Halomonadaceae</taxon>
        <taxon>Salinicola</taxon>
    </lineage>
</organism>
<evidence type="ECO:0000256" key="4">
    <source>
        <dbReference type="ARBA" id="ARBA00022729"/>
    </source>
</evidence>
<evidence type="ECO:0000256" key="1">
    <source>
        <dbReference type="ARBA" id="ARBA00010342"/>
    </source>
</evidence>
<dbReference type="PANTHER" id="PTHR47870">
    <property type="entry name" value="CYTOCHROME C-TYPE BIOGENESIS PROTEIN CCMH"/>
    <property type="match status" value="1"/>
</dbReference>
<dbReference type="InterPro" id="IPR038297">
    <property type="entry name" value="CcmH/CycL/NrfF/Ccl2_sf"/>
</dbReference>
<keyword evidence="4 7" id="KW-0732">Signal</keyword>
<evidence type="ECO:0000313" key="9">
    <source>
        <dbReference type="EMBL" id="XAD53010.1"/>
    </source>
</evidence>
<keyword evidence="2 7" id="KW-0349">Heme</keyword>
<dbReference type="CDD" id="cd16378">
    <property type="entry name" value="CcmH_N"/>
    <property type="match status" value="1"/>
</dbReference>
<dbReference type="Pfam" id="PF03918">
    <property type="entry name" value="CcmH"/>
    <property type="match status" value="1"/>
</dbReference>
<feature type="chain" id="PRO_5044963622" description="Cytochrome c-type biogenesis protein" evidence="7">
    <location>
        <begin position="21"/>
        <end position="162"/>
    </location>
</feature>
<name>A0ABZ3CPD7_9GAMM</name>
<proteinExistence type="inferred from homology"/>
<evidence type="ECO:0000313" key="10">
    <source>
        <dbReference type="Proteomes" id="UP001453229"/>
    </source>
</evidence>
<feature type="transmembrane region" description="Helical" evidence="7">
    <location>
        <begin position="104"/>
        <end position="126"/>
    </location>
</feature>
<keyword evidence="7" id="KW-0812">Transmembrane</keyword>
<evidence type="ECO:0000256" key="7">
    <source>
        <dbReference type="RuleBase" id="RU364112"/>
    </source>
</evidence>
<evidence type="ECO:0000256" key="2">
    <source>
        <dbReference type="ARBA" id="ARBA00022617"/>
    </source>
</evidence>
<protein>
    <recommendedName>
        <fullName evidence="7">Cytochrome c-type biogenesis protein</fullName>
    </recommendedName>
</protein>
<accession>A0ABZ3CPD7</accession>